<sequence>IAVIVVASAREMGLRRQRDAVVAAESVIETREGMTSIVLLATHVMAGIVVSIVRVAIAEVLLVIATIEMTAIAVDTEISPRRNSHRRH</sequence>
<protein>
    <submittedName>
        <fullName evidence="3">RRM domain-containing protein</fullName>
    </submittedName>
</protein>
<keyword evidence="1" id="KW-0812">Transmembrane</keyword>
<evidence type="ECO:0000256" key="1">
    <source>
        <dbReference type="SAM" id="Phobius"/>
    </source>
</evidence>
<reference evidence="3" key="1">
    <citation type="submission" date="2022-11" db="UniProtKB">
        <authorList>
            <consortium name="WormBaseParasite"/>
        </authorList>
    </citation>
    <scope>IDENTIFICATION</scope>
</reference>
<dbReference type="Proteomes" id="UP000887569">
    <property type="component" value="Unplaced"/>
</dbReference>
<organism evidence="2 3">
    <name type="scientific">Parascaris univalens</name>
    <name type="common">Nematode worm</name>
    <dbReference type="NCBI Taxonomy" id="6257"/>
    <lineage>
        <taxon>Eukaryota</taxon>
        <taxon>Metazoa</taxon>
        <taxon>Ecdysozoa</taxon>
        <taxon>Nematoda</taxon>
        <taxon>Chromadorea</taxon>
        <taxon>Rhabditida</taxon>
        <taxon>Spirurina</taxon>
        <taxon>Ascaridomorpha</taxon>
        <taxon>Ascaridoidea</taxon>
        <taxon>Ascarididae</taxon>
        <taxon>Parascaris</taxon>
    </lineage>
</organism>
<accession>A0A914ZUG1</accession>
<dbReference type="WBParaSite" id="PgB17_g001_t06">
    <property type="protein sequence ID" value="PgB17_g001_t06"/>
    <property type="gene ID" value="PgB17_g001"/>
</dbReference>
<keyword evidence="2" id="KW-1185">Reference proteome</keyword>
<evidence type="ECO:0000313" key="2">
    <source>
        <dbReference type="Proteomes" id="UP000887569"/>
    </source>
</evidence>
<keyword evidence="1" id="KW-0472">Membrane</keyword>
<evidence type="ECO:0000313" key="3">
    <source>
        <dbReference type="WBParaSite" id="PgB17_g001_t06"/>
    </source>
</evidence>
<keyword evidence="1" id="KW-1133">Transmembrane helix</keyword>
<proteinExistence type="predicted"/>
<dbReference type="AlphaFoldDB" id="A0A914ZUG1"/>
<name>A0A914ZUG1_PARUN</name>
<feature type="transmembrane region" description="Helical" evidence="1">
    <location>
        <begin position="37"/>
        <end position="54"/>
    </location>
</feature>